<sequence length="320" mass="36157">MTVGGPTITLPDGHKMPQVGLGTWQSNPGEVEKAVKVAVKDGYRLIDTAQGYENEEEIGNALQELYNEGVIKREDVFITTKIWSTHLNPERQEAIVKESLRKLRTDYLDLVLAHMPAAASEDMSKHENDISVEDIWKALEKHVEKGLVRSIGVSNFNEEQIERIAKIATVPIASSQVELHIYLPQHKMLEVCKKHGIVVTSYATLGSPGRVNFRLKSGAKLVWAEAPSALDNPLVIELAKKYNKTPAQILIRWAMDLGVAVIPKSVNGDRIKQNFELFDFHLEQDEVEKLSHREHHQRLFLQDFMEGHKEDAFADERGKQ</sequence>
<dbReference type="Proteomes" id="UP000887575">
    <property type="component" value="Unassembled WGS sequence"/>
</dbReference>
<feature type="domain" description="NADP-dependent oxidoreductase" evidence="4">
    <location>
        <begin position="19"/>
        <end position="290"/>
    </location>
</feature>
<protein>
    <submittedName>
        <fullName evidence="6">NADP-dependent oxidoreductase domain-containing protein</fullName>
    </submittedName>
</protein>
<dbReference type="GO" id="GO:0016491">
    <property type="term" value="F:oxidoreductase activity"/>
    <property type="evidence" value="ECO:0007669"/>
    <property type="project" value="InterPro"/>
</dbReference>
<accession>A0AAF3FHB8</accession>
<feature type="active site" description="Proton donor" evidence="1">
    <location>
        <position position="52"/>
    </location>
</feature>
<dbReference type="PROSITE" id="PS00063">
    <property type="entry name" value="ALDOKETO_REDUCTASE_3"/>
    <property type="match status" value="1"/>
</dbReference>
<dbReference type="PANTHER" id="PTHR43827:SF14">
    <property type="entry name" value="NADP-DEPENDENT OXIDOREDUCTASE DOMAIN-CONTAINING PROTEIN"/>
    <property type="match status" value="1"/>
</dbReference>
<dbReference type="Gene3D" id="3.20.20.100">
    <property type="entry name" value="NADP-dependent oxidoreductase domain"/>
    <property type="match status" value="1"/>
</dbReference>
<feature type="binding site" evidence="2">
    <location>
        <position position="114"/>
    </location>
    <ligand>
        <name>substrate</name>
    </ligand>
</feature>
<dbReference type="InterPro" id="IPR036812">
    <property type="entry name" value="NAD(P)_OxRdtase_dom_sf"/>
</dbReference>
<proteinExistence type="predicted"/>
<reference evidence="6" key="1">
    <citation type="submission" date="2024-02" db="UniProtKB">
        <authorList>
            <consortium name="WormBaseParasite"/>
        </authorList>
    </citation>
    <scope>IDENTIFICATION</scope>
</reference>
<dbReference type="Pfam" id="PF00248">
    <property type="entry name" value="Aldo_ket_red"/>
    <property type="match status" value="1"/>
</dbReference>
<evidence type="ECO:0000259" key="4">
    <source>
        <dbReference type="Pfam" id="PF00248"/>
    </source>
</evidence>
<dbReference type="InterPro" id="IPR020471">
    <property type="entry name" value="AKR"/>
</dbReference>
<evidence type="ECO:0000256" key="2">
    <source>
        <dbReference type="PIRSR" id="PIRSR000097-2"/>
    </source>
</evidence>
<evidence type="ECO:0000313" key="6">
    <source>
        <dbReference type="WBParaSite" id="MBELARI_LOCUS6045"/>
    </source>
</evidence>
<dbReference type="PRINTS" id="PR00069">
    <property type="entry name" value="ALDKETRDTASE"/>
</dbReference>
<dbReference type="InterPro" id="IPR018170">
    <property type="entry name" value="Aldo/ket_reductase_CS"/>
</dbReference>
<dbReference type="SUPFAM" id="SSF51430">
    <property type="entry name" value="NAD(P)-linked oxidoreductase"/>
    <property type="match status" value="1"/>
</dbReference>
<dbReference type="FunFam" id="3.20.20.100:FF:000029">
    <property type="entry name" value="Aldo-keto reductase"/>
    <property type="match status" value="1"/>
</dbReference>
<keyword evidence="5" id="KW-1185">Reference proteome</keyword>
<evidence type="ECO:0000256" key="3">
    <source>
        <dbReference type="PIRSR" id="PIRSR000097-3"/>
    </source>
</evidence>
<dbReference type="PIRSF" id="PIRSF000097">
    <property type="entry name" value="AKR"/>
    <property type="match status" value="1"/>
</dbReference>
<evidence type="ECO:0000313" key="5">
    <source>
        <dbReference type="Proteomes" id="UP000887575"/>
    </source>
</evidence>
<organism evidence="5 6">
    <name type="scientific">Mesorhabditis belari</name>
    <dbReference type="NCBI Taxonomy" id="2138241"/>
    <lineage>
        <taxon>Eukaryota</taxon>
        <taxon>Metazoa</taxon>
        <taxon>Ecdysozoa</taxon>
        <taxon>Nematoda</taxon>
        <taxon>Chromadorea</taxon>
        <taxon>Rhabditida</taxon>
        <taxon>Rhabditina</taxon>
        <taxon>Rhabditomorpha</taxon>
        <taxon>Rhabditoidea</taxon>
        <taxon>Rhabditidae</taxon>
        <taxon>Mesorhabditinae</taxon>
        <taxon>Mesorhabditis</taxon>
    </lineage>
</organism>
<dbReference type="PROSITE" id="PS00798">
    <property type="entry name" value="ALDOKETO_REDUCTASE_1"/>
    <property type="match status" value="1"/>
</dbReference>
<evidence type="ECO:0000256" key="1">
    <source>
        <dbReference type="PIRSR" id="PIRSR000097-1"/>
    </source>
</evidence>
<feature type="site" description="Lowers pKa of active site Tyr" evidence="3">
    <location>
        <position position="81"/>
    </location>
</feature>
<dbReference type="WBParaSite" id="MBELARI_LOCUS6045">
    <property type="protein sequence ID" value="MBELARI_LOCUS6045"/>
    <property type="gene ID" value="MBELARI_LOCUS6045"/>
</dbReference>
<dbReference type="AlphaFoldDB" id="A0AAF3FHB8"/>
<dbReference type="PANTHER" id="PTHR43827">
    <property type="entry name" value="2,5-DIKETO-D-GLUCONIC ACID REDUCTASE"/>
    <property type="match status" value="1"/>
</dbReference>
<dbReference type="PROSITE" id="PS00062">
    <property type="entry name" value="ALDOKETO_REDUCTASE_2"/>
    <property type="match status" value="1"/>
</dbReference>
<dbReference type="InterPro" id="IPR023210">
    <property type="entry name" value="NADP_OxRdtase_dom"/>
</dbReference>
<name>A0AAF3FHB8_9BILA</name>